<dbReference type="OrthoDB" id="8960697at2"/>
<dbReference type="KEGG" id="cdn:BN940_02826"/>
<reference evidence="2 3" key="1">
    <citation type="journal article" date="2014" name="BMC Microbiol.">
        <title>The oxygen-independent metabolism of cyclic monoterpenes in Castellaniella defragrans 65Phen.</title>
        <authorList>
            <person name="Petasch J."/>
            <person name="Disch E.M."/>
            <person name="Markert S."/>
            <person name="Becher D."/>
            <person name="Schweder T."/>
            <person name="Huttel B."/>
            <person name="Reinhardt R."/>
            <person name="Harder J."/>
        </authorList>
    </citation>
    <scope>NUCLEOTIDE SEQUENCE [LARGE SCALE GENOMIC DNA]</scope>
    <source>
        <strain evidence="2">65Phen</strain>
    </source>
</reference>
<accession>W8X285</accession>
<keyword evidence="3" id="KW-1185">Reference proteome</keyword>
<feature type="transmembrane region" description="Helical" evidence="1">
    <location>
        <begin position="346"/>
        <end position="370"/>
    </location>
</feature>
<dbReference type="eggNOG" id="COG4103">
    <property type="taxonomic scope" value="Bacteria"/>
</dbReference>
<dbReference type="PATRIC" id="fig|1437824.5.peg.561"/>
<gene>
    <name evidence="2" type="ORF">BN940_02826</name>
</gene>
<proteinExistence type="predicted"/>
<sequence>MSVNVYLRENLGSISRKNITIAPGIDEKKLNNAVKAFGYSGSPSNVVALFDNTLFGSGKDGLLFTGEQLIYRASFADPIHISYSSIASIEHVQTKVGSKQDKVEDSILVTRNDATSVVIKSLLECDYAALASVLQGLHSNFQEFKEERQLIPIDEMQESVKVAYVKAIVNMAYDNDAVIDAKEFAEILLLMTRLNLSTESRFDLRVYMADAEQSIAFDVLLAQIESECPDGQIKSLHISLVKDLINLFFCTGGTSTADFAFLQKNRALLKVTDEEIELTVMAICNDHDMLKEDVTDDQVVSALKSLSAKAAAVGTPLAAVYLSGSVVGMSAAGLTSGLATLGMGGMLGLSSMATGIGVAVLIGVGAYAGVRKLTGANELTRSKRRELMLNEVIKQTQTTISLLIQDINHITVRLNQAILEHGSQEQQIRKLMALMSQMTSAGKVLTGKSDIAQNSATKLRCAKFLDEGKLRMLTKEPTKAELCDFIRGFYEERSFTQEKDGQKIEVMRLVVKPDVATKDLENLAKAFEAIGYFNVNDVIKGAAADVAGKAKDKFAGIFS</sequence>
<organism evidence="2 3">
    <name type="scientific">Castellaniella defragrans (strain DSM 12143 / CCUG 39792 / 65Phen)</name>
    <name type="common">Alcaligenes defragrans</name>
    <dbReference type="NCBI Taxonomy" id="1437824"/>
    <lineage>
        <taxon>Bacteria</taxon>
        <taxon>Pseudomonadati</taxon>
        <taxon>Pseudomonadota</taxon>
        <taxon>Betaproteobacteria</taxon>
        <taxon>Burkholderiales</taxon>
        <taxon>Alcaligenaceae</taxon>
        <taxon>Castellaniella</taxon>
    </lineage>
</organism>
<dbReference type="EMBL" id="HG916765">
    <property type="protein sequence ID" value="CDM23041.1"/>
    <property type="molecule type" value="Genomic_DNA"/>
</dbReference>
<name>W8X285_CASD6</name>
<protein>
    <submittedName>
        <fullName evidence="2">Uncharacterized protein</fullName>
    </submittedName>
</protein>
<feature type="transmembrane region" description="Helical" evidence="1">
    <location>
        <begin position="310"/>
        <end position="334"/>
    </location>
</feature>
<dbReference type="RefSeq" id="WP_043679864.1">
    <property type="nucleotide sequence ID" value="NZ_HG916765.1"/>
</dbReference>
<keyword evidence="1" id="KW-0472">Membrane</keyword>
<dbReference type="HOGENOM" id="CLU_483742_0_0_4"/>
<dbReference type="Proteomes" id="UP000019805">
    <property type="component" value="Chromosome"/>
</dbReference>
<dbReference type="AlphaFoldDB" id="W8X285"/>
<keyword evidence="1" id="KW-1133">Transmembrane helix</keyword>
<evidence type="ECO:0000313" key="3">
    <source>
        <dbReference type="Proteomes" id="UP000019805"/>
    </source>
</evidence>
<keyword evidence="1" id="KW-0812">Transmembrane</keyword>
<evidence type="ECO:0000313" key="2">
    <source>
        <dbReference type="EMBL" id="CDM23041.1"/>
    </source>
</evidence>
<evidence type="ECO:0000256" key="1">
    <source>
        <dbReference type="SAM" id="Phobius"/>
    </source>
</evidence>